<keyword evidence="5 10" id="KW-0378">Hydrolase</keyword>
<evidence type="ECO:0000259" key="9">
    <source>
        <dbReference type="PROSITE" id="PS50106"/>
    </source>
</evidence>
<organism evidence="10 11">
    <name type="scientific">Gaoshiqia sediminis</name>
    <dbReference type="NCBI Taxonomy" id="2986998"/>
    <lineage>
        <taxon>Bacteria</taxon>
        <taxon>Pseudomonadati</taxon>
        <taxon>Bacteroidota</taxon>
        <taxon>Bacteroidia</taxon>
        <taxon>Marinilabiliales</taxon>
        <taxon>Prolixibacteraceae</taxon>
        <taxon>Gaoshiqia</taxon>
    </lineage>
</organism>
<dbReference type="Proteomes" id="UP001163821">
    <property type="component" value="Unassembled WGS sequence"/>
</dbReference>
<dbReference type="GO" id="GO:0006508">
    <property type="term" value="P:proteolysis"/>
    <property type="evidence" value="ECO:0007669"/>
    <property type="project" value="UniProtKB-KW"/>
</dbReference>
<keyword evidence="3" id="KW-0732">Signal</keyword>
<sequence>MKNLRNLSLTMIIAIGSALLAVWAYTRFFEKPQIVTIDERQAVQYASLPSAPQGEVPDLTYAAGSTVHAVVHVKVISTQDVTIYSNPFFDFFYGDRYQRQQPQIKQGSGSGVIISPDGYIVTNNHVIDDADEIKVVLNDKREFSAQLIGKDNTTDLALLKIDEKELPALKFGNSDALKLGEWLLAVGNPFNLTSTVTAGIVSAKSRNIGINRADMSIEAFIQTDAAVNPGNSGGALVNMNGELVGINTAIASQTGSYTGYSFAIPSSIVEKVVADLKQYGQVQRALLGVTISEVTAEKMKEFNLDKIEGVLIRGVNEGSAAEKAGLKADDVIISINDIPVNSTAELQEQISKHRPGDVVKVLIKRDNKPKPYNVTLRNMHGDTEILTASEDEFLGAKFDNVSENERYNLRIGHGVKIADLKDGKLKDAGLKKGFIITHVNKQAVSAVNDLIRIVKKAEGGILIEGVYPSGERAYFVFSSEN</sequence>
<name>A0AA42C9B5_9BACT</name>
<dbReference type="NCBIfam" id="TIGR02037">
    <property type="entry name" value="degP_htrA_DO"/>
    <property type="match status" value="1"/>
</dbReference>
<dbReference type="Pfam" id="PF13180">
    <property type="entry name" value="PDZ_2"/>
    <property type="match status" value="1"/>
</dbReference>
<evidence type="ECO:0000256" key="3">
    <source>
        <dbReference type="ARBA" id="ARBA00022729"/>
    </source>
</evidence>
<feature type="binding site" evidence="8">
    <location>
        <begin position="230"/>
        <end position="232"/>
    </location>
    <ligand>
        <name>substrate</name>
    </ligand>
</feature>
<feature type="binding site" evidence="8">
    <location>
        <position position="125"/>
    </location>
    <ligand>
        <name>substrate</name>
    </ligand>
</feature>
<evidence type="ECO:0000256" key="6">
    <source>
        <dbReference type="ARBA" id="ARBA00022825"/>
    </source>
</evidence>
<dbReference type="Gene3D" id="2.30.42.10">
    <property type="match status" value="2"/>
</dbReference>
<comment type="caution">
    <text evidence="10">The sequence shown here is derived from an EMBL/GenBank/DDBJ whole genome shotgun (WGS) entry which is preliminary data.</text>
</comment>
<dbReference type="PANTHER" id="PTHR22939:SF129">
    <property type="entry name" value="SERINE PROTEASE HTRA2, MITOCHONDRIAL"/>
    <property type="match status" value="1"/>
</dbReference>
<dbReference type="RefSeq" id="WP_282592330.1">
    <property type="nucleotide sequence ID" value="NZ_JAPAAF010000021.1"/>
</dbReference>
<reference evidence="10" key="1">
    <citation type="submission" date="2022-10" db="EMBL/GenBank/DDBJ databases">
        <title>Gaoshiqiia sediminis gen. nov., sp. nov., isolated from coastal sediment.</title>
        <authorList>
            <person name="Yu W.X."/>
            <person name="Mu D.S."/>
            <person name="Du J.Z."/>
            <person name="Liang Y.Q."/>
        </authorList>
    </citation>
    <scope>NUCLEOTIDE SEQUENCE</scope>
    <source>
        <strain evidence="10">A06</strain>
    </source>
</reference>
<dbReference type="EC" id="3.4.21.107" evidence="10"/>
<dbReference type="InterPro" id="IPR001478">
    <property type="entry name" value="PDZ"/>
</dbReference>
<feature type="binding site" evidence="8">
    <location>
        <position position="155"/>
    </location>
    <ligand>
        <name>substrate</name>
    </ligand>
</feature>
<comment type="similarity">
    <text evidence="1">Belongs to the peptidase S1C family.</text>
</comment>
<dbReference type="Pfam" id="PF13365">
    <property type="entry name" value="Trypsin_2"/>
    <property type="match status" value="1"/>
</dbReference>
<evidence type="ECO:0000256" key="8">
    <source>
        <dbReference type="PIRSR" id="PIRSR611782-2"/>
    </source>
</evidence>
<dbReference type="Gene3D" id="2.40.10.120">
    <property type="match status" value="1"/>
</dbReference>
<feature type="active site" description="Charge relay system" evidence="7">
    <location>
        <position position="155"/>
    </location>
</feature>
<gene>
    <name evidence="10" type="ORF">N2K84_13410</name>
</gene>
<dbReference type="SMART" id="SM00228">
    <property type="entry name" value="PDZ"/>
    <property type="match status" value="2"/>
</dbReference>
<keyword evidence="6" id="KW-0720">Serine protease</keyword>
<keyword evidence="11" id="KW-1185">Reference proteome</keyword>
<evidence type="ECO:0000256" key="5">
    <source>
        <dbReference type="ARBA" id="ARBA00022801"/>
    </source>
</evidence>
<dbReference type="InterPro" id="IPR011782">
    <property type="entry name" value="Pept_S1C_Do"/>
</dbReference>
<evidence type="ECO:0000256" key="1">
    <source>
        <dbReference type="ARBA" id="ARBA00010541"/>
    </source>
</evidence>
<dbReference type="SUPFAM" id="SSF50494">
    <property type="entry name" value="Trypsin-like serine proteases"/>
    <property type="match status" value="1"/>
</dbReference>
<dbReference type="PROSITE" id="PS50106">
    <property type="entry name" value="PDZ"/>
    <property type="match status" value="1"/>
</dbReference>
<evidence type="ECO:0000256" key="4">
    <source>
        <dbReference type="ARBA" id="ARBA00022737"/>
    </source>
</evidence>
<dbReference type="GO" id="GO:0004252">
    <property type="term" value="F:serine-type endopeptidase activity"/>
    <property type="evidence" value="ECO:0007669"/>
    <property type="project" value="InterPro"/>
</dbReference>
<keyword evidence="4" id="KW-0677">Repeat</keyword>
<evidence type="ECO:0000256" key="2">
    <source>
        <dbReference type="ARBA" id="ARBA00022670"/>
    </source>
</evidence>
<dbReference type="InterPro" id="IPR001940">
    <property type="entry name" value="Peptidase_S1C"/>
</dbReference>
<dbReference type="PRINTS" id="PR00834">
    <property type="entry name" value="PROTEASES2C"/>
</dbReference>
<keyword evidence="2" id="KW-0645">Protease</keyword>
<evidence type="ECO:0000313" key="11">
    <source>
        <dbReference type="Proteomes" id="UP001163821"/>
    </source>
</evidence>
<dbReference type="EMBL" id="JAPAAF010000021">
    <property type="protein sequence ID" value="MCW0483736.1"/>
    <property type="molecule type" value="Genomic_DNA"/>
</dbReference>
<protein>
    <submittedName>
        <fullName evidence="10">Do family serine endopeptidase</fullName>
        <ecNumber evidence="10">3.4.21.107</ecNumber>
    </submittedName>
</protein>
<dbReference type="SUPFAM" id="SSF50156">
    <property type="entry name" value="PDZ domain-like"/>
    <property type="match status" value="1"/>
</dbReference>
<dbReference type="InterPro" id="IPR036034">
    <property type="entry name" value="PDZ_sf"/>
</dbReference>
<dbReference type="PANTHER" id="PTHR22939">
    <property type="entry name" value="SERINE PROTEASE FAMILY S1C HTRA-RELATED"/>
    <property type="match status" value="1"/>
</dbReference>
<feature type="active site" description="Charge relay system" evidence="7">
    <location>
        <position position="232"/>
    </location>
</feature>
<feature type="domain" description="PDZ" evidence="9">
    <location>
        <begin position="273"/>
        <end position="367"/>
    </location>
</feature>
<feature type="active site" description="Charge relay system" evidence="7">
    <location>
        <position position="125"/>
    </location>
</feature>
<proteinExistence type="inferred from homology"/>
<evidence type="ECO:0000313" key="10">
    <source>
        <dbReference type="EMBL" id="MCW0483736.1"/>
    </source>
</evidence>
<dbReference type="AlphaFoldDB" id="A0AA42C9B5"/>
<accession>A0AA42C9B5</accession>
<dbReference type="InterPro" id="IPR009003">
    <property type="entry name" value="Peptidase_S1_PA"/>
</dbReference>
<evidence type="ECO:0000256" key="7">
    <source>
        <dbReference type="PIRSR" id="PIRSR611782-1"/>
    </source>
</evidence>